<reference evidence="6" key="1">
    <citation type="submission" date="2022-03" db="EMBL/GenBank/DDBJ databases">
        <authorList>
            <person name="Lindestad O."/>
        </authorList>
    </citation>
    <scope>NUCLEOTIDE SEQUENCE</scope>
</reference>
<organism evidence="6 7">
    <name type="scientific">Pararge aegeria aegeria</name>
    <dbReference type="NCBI Taxonomy" id="348720"/>
    <lineage>
        <taxon>Eukaryota</taxon>
        <taxon>Metazoa</taxon>
        <taxon>Ecdysozoa</taxon>
        <taxon>Arthropoda</taxon>
        <taxon>Hexapoda</taxon>
        <taxon>Insecta</taxon>
        <taxon>Pterygota</taxon>
        <taxon>Neoptera</taxon>
        <taxon>Endopterygota</taxon>
        <taxon>Lepidoptera</taxon>
        <taxon>Glossata</taxon>
        <taxon>Ditrysia</taxon>
        <taxon>Papilionoidea</taxon>
        <taxon>Nymphalidae</taxon>
        <taxon>Satyrinae</taxon>
        <taxon>Satyrini</taxon>
        <taxon>Parargina</taxon>
        <taxon>Pararge</taxon>
    </lineage>
</organism>
<evidence type="ECO:0000256" key="2">
    <source>
        <dbReference type="ARBA" id="ARBA00022692"/>
    </source>
</evidence>
<dbReference type="PANTHER" id="PTHR48021:SF1">
    <property type="entry name" value="GH07001P-RELATED"/>
    <property type="match status" value="1"/>
</dbReference>
<keyword evidence="4 5" id="KW-0472">Membrane</keyword>
<dbReference type="EMBL" id="CAKXAJ010020691">
    <property type="protein sequence ID" value="CAH2224283.1"/>
    <property type="molecule type" value="Genomic_DNA"/>
</dbReference>
<comment type="subcellular location">
    <subcellularLocation>
        <location evidence="1">Membrane</location>
    </subcellularLocation>
</comment>
<dbReference type="Pfam" id="PF00083">
    <property type="entry name" value="Sugar_tr"/>
    <property type="match status" value="1"/>
</dbReference>
<dbReference type="GO" id="GO:0016020">
    <property type="term" value="C:membrane"/>
    <property type="evidence" value="ECO:0007669"/>
    <property type="project" value="UniProtKB-SubCell"/>
</dbReference>
<dbReference type="InterPro" id="IPR036259">
    <property type="entry name" value="MFS_trans_sf"/>
</dbReference>
<feature type="transmembrane region" description="Helical" evidence="5">
    <location>
        <begin position="184"/>
        <end position="201"/>
    </location>
</feature>
<dbReference type="OrthoDB" id="5290825at2759"/>
<feature type="transmembrane region" description="Helical" evidence="5">
    <location>
        <begin position="157"/>
        <end position="178"/>
    </location>
</feature>
<dbReference type="Proteomes" id="UP000838756">
    <property type="component" value="Unassembled WGS sequence"/>
</dbReference>
<feature type="transmembrane region" description="Helical" evidence="5">
    <location>
        <begin position="21"/>
        <end position="43"/>
    </location>
</feature>
<keyword evidence="2 5" id="KW-0812">Transmembrane</keyword>
<dbReference type="SUPFAM" id="SSF103473">
    <property type="entry name" value="MFS general substrate transporter"/>
    <property type="match status" value="1"/>
</dbReference>
<evidence type="ECO:0000256" key="5">
    <source>
        <dbReference type="SAM" id="Phobius"/>
    </source>
</evidence>
<dbReference type="Gene3D" id="1.20.1250.20">
    <property type="entry name" value="MFS general substrate transporter like domains"/>
    <property type="match status" value="1"/>
</dbReference>
<protein>
    <submittedName>
        <fullName evidence="6">Jg23856 protein</fullName>
    </submittedName>
</protein>
<dbReference type="InterPro" id="IPR005828">
    <property type="entry name" value="MFS_sugar_transport-like"/>
</dbReference>
<feature type="transmembrane region" description="Helical" evidence="5">
    <location>
        <begin position="277"/>
        <end position="301"/>
    </location>
</feature>
<feature type="transmembrane region" description="Helical" evidence="5">
    <location>
        <begin position="75"/>
        <end position="94"/>
    </location>
</feature>
<evidence type="ECO:0000256" key="1">
    <source>
        <dbReference type="ARBA" id="ARBA00004370"/>
    </source>
</evidence>
<sequence>MEQSREVYEVTSTNSKNSPRIYLLRQIFVCSGVTSFFFLYGLFFGAPTVFIPQIRKEANSTEIITMEMMSWLTSITNYGSLPWTIIFPIIAFKYGRKVPHIILWINTIVCVALFYFSTSVTELFISGVLQGMLPAALVSISIMVLTEYTSPKYRGILITFKAATLYWGIWVSNAIGTFFHWKNIGMLIFICCVYNVSILFWPESPVWLATKGRFEECAECHRWLKGEDKDSEEELKQLITSQKYILERKQERKEEKGKNYITVFLRTIKSKRFYKPLMFSILTICLYHFSGKMACTGYIVHIIKTISSSETTAYIGMLFLDGVTVFGISSIFLYILYKVLPETKDKTMQVIEKYFSDDEDVVNKEEIALINIEKVH</sequence>
<evidence type="ECO:0000256" key="4">
    <source>
        <dbReference type="ARBA" id="ARBA00023136"/>
    </source>
</evidence>
<feature type="transmembrane region" description="Helical" evidence="5">
    <location>
        <begin position="313"/>
        <end position="337"/>
    </location>
</feature>
<dbReference type="PANTHER" id="PTHR48021">
    <property type="match status" value="1"/>
</dbReference>
<feature type="transmembrane region" description="Helical" evidence="5">
    <location>
        <begin position="101"/>
        <end position="117"/>
    </location>
</feature>
<evidence type="ECO:0000313" key="6">
    <source>
        <dbReference type="EMBL" id="CAH2224283.1"/>
    </source>
</evidence>
<accession>A0A8S4QYD8</accession>
<evidence type="ECO:0000256" key="3">
    <source>
        <dbReference type="ARBA" id="ARBA00022989"/>
    </source>
</evidence>
<name>A0A8S4QYD8_9NEOP</name>
<proteinExistence type="predicted"/>
<keyword evidence="3 5" id="KW-1133">Transmembrane helix</keyword>
<gene>
    <name evidence="6" type="primary">jg23856</name>
    <name evidence="6" type="ORF">PAEG_LOCUS6870</name>
</gene>
<keyword evidence="7" id="KW-1185">Reference proteome</keyword>
<dbReference type="GO" id="GO:0022857">
    <property type="term" value="F:transmembrane transporter activity"/>
    <property type="evidence" value="ECO:0007669"/>
    <property type="project" value="InterPro"/>
</dbReference>
<evidence type="ECO:0000313" key="7">
    <source>
        <dbReference type="Proteomes" id="UP000838756"/>
    </source>
</evidence>
<comment type="caution">
    <text evidence="6">The sequence shown here is derived from an EMBL/GenBank/DDBJ whole genome shotgun (WGS) entry which is preliminary data.</text>
</comment>
<dbReference type="InterPro" id="IPR050549">
    <property type="entry name" value="MFS_Trehalose_Transporter"/>
</dbReference>
<feature type="transmembrane region" description="Helical" evidence="5">
    <location>
        <begin position="123"/>
        <end position="145"/>
    </location>
</feature>
<dbReference type="AlphaFoldDB" id="A0A8S4QYD8"/>